<dbReference type="STRING" id="5288.A0A5C5G1R3"/>
<evidence type="ECO:0000256" key="1">
    <source>
        <dbReference type="SAM" id="MobiDB-lite"/>
    </source>
</evidence>
<dbReference type="EMBL" id="SOZI01000035">
    <property type="protein sequence ID" value="TNY21891.1"/>
    <property type="molecule type" value="Genomic_DNA"/>
</dbReference>
<keyword evidence="3" id="KW-1185">Reference proteome</keyword>
<evidence type="ECO:0000313" key="2">
    <source>
        <dbReference type="EMBL" id="TNY21891.1"/>
    </source>
</evidence>
<dbReference type="AlphaFoldDB" id="A0A5C5G1R3"/>
<sequence length="433" mass="45972">MLPALAFFLSPTSSTTRAPESRSSSSATTFFSRLGDGPPPPPASAMMPRRSSGQHQHLELERRMQHRPPPPPPPAPAAALNLSTNCTACGEPVAVEVPRWILAAMEVTQQQQQQQRVHGASYSDERGSGAPVQQVSSAAEWRDWVVSGAVRTAHAVRASPIPGLVLACLQTLFAILLYLDERFSIHQRLAIILGAFLEGLVEIEREVGILKGAGEALSIGWEATVKGIIAFAKAGAADASVHTTGDAHRTRNSSHTPRASSPVRTAPYSDSFSSSESPSYLPVYETPESDYRYYDSVSTTRIPSPVLAPTTTTTTTTRPLRNFVSSPSLQSAYLSSLSPGPSPTLVGTPHEGMMPMSPSEALLSPFEPSSTHVRPRMVRQRSATGPDQVVPGGGIHNEGMSVPVPPPSPSDGVTRGGWAGKAVLGLAGRMKVL</sequence>
<gene>
    <name evidence="2" type="ORF">DMC30DRAFT_415645</name>
</gene>
<accession>A0A5C5G1R3</accession>
<organism evidence="2 3">
    <name type="scientific">Rhodotorula diobovata</name>
    <dbReference type="NCBI Taxonomy" id="5288"/>
    <lineage>
        <taxon>Eukaryota</taxon>
        <taxon>Fungi</taxon>
        <taxon>Dikarya</taxon>
        <taxon>Basidiomycota</taxon>
        <taxon>Pucciniomycotina</taxon>
        <taxon>Microbotryomycetes</taxon>
        <taxon>Sporidiobolales</taxon>
        <taxon>Sporidiobolaceae</taxon>
        <taxon>Rhodotorula</taxon>
    </lineage>
</organism>
<feature type="region of interest" description="Disordered" evidence="1">
    <location>
        <begin position="8"/>
        <end position="79"/>
    </location>
</feature>
<reference evidence="2 3" key="1">
    <citation type="submission" date="2019-03" db="EMBL/GenBank/DDBJ databases">
        <title>Rhodosporidium diobovatum UCD-FST 08-225 genome sequencing, assembly, and annotation.</title>
        <authorList>
            <person name="Fakankun I.U."/>
            <person name="Fristensky B."/>
            <person name="Levin D.B."/>
        </authorList>
    </citation>
    <scope>NUCLEOTIDE SEQUENCE [LARGE SCALE GENOMIC DNA]</scope>
    <source>
        <strain evidence="2 3">UCD-FST 08-225</strain>
    </source>
</reference>
<feature type="compositionally biased region" description="Pro residues" evidence="1">
    <location>
        <begin position="67"/>
        <end position="76"/>
    </location>
</feature>
<dbReference type="OrthoDB" id="2525594at2759"/>
<protein>
    <submittedName>
        <fullName evidence="2">Uncharacterized protein</fullName>
    </submittedName>
</protein>
<comment type="caution">
    <text evidence="2">The sequence shown here is derived from an EMBL/GenBank/DDBJ whole genome shotgun (WGS) entry which is preliminary data.</text>
</comment>
<feature type="region of interest" description="Disordered" evidence="1">
    <location>
        <begin position="242"/>
        <end position="281"/>
    </location>
</feature>
<feature type="compositionally biased region" description="Low complexity" evidence="1">
    <location>
        <begin position="10"/>
        <end position="32"/>
    </location>
</feature>
<feature type="region of interest" description="Disordered" evidence="1">
    <location>
        <begin position="375"/>
        <end position="398"/>
    </location>
</feature>
<dbReference type="Proteomes" id="UP000311382">
    <property type="component" value="Unassembled WGS sequence"/>
</dbReference>
<evidence type="ECO:0000313" key="3">
    <source>
        <dbReference type="Proteomes" id="UP000311382"/>
    </source>
</evidence>
<name>A0A5C5G1R3_9BASI</name>
<proteinExistence type="predicted"/>
<feature type="compositionally biased region" description="Polar residues" evidence="1">
    <location>
        <begin position="253"/>
        <end position="263"/>
    </location>
</feature>
<feature type="compositionally biased region" description="Low complexity" evidence="1">
    <location>
        <begin position="267"/>
        <end position="281"/>
    </location>
</feature>